<evidence type="ECO:0000313" key="3">
    <source>
        <dbReference type="Proteomes" id="UP000789405"/>
    </source>
</evidence>
<feature type="chain" id="PRO_5040132450" evidence="1">
    <location>
        <begin position="22"/>
        <end position="145"/>
    </location>
</feature>
<organism evidence="2 3">
    <name type="scientific">Dentiscutata erythropus</name>
    <dbReference type="NCBI Taxonomy" id="1348616"/>
    <lineage>
        <taxon>Eukaryota</taxon>
        <taxon>Fungi</taxon>
        <taxon>Fungi incertae sedis</taxon>
        <taxon>Mucoromycota</taxon>
        <taxon>Glomeromycotina</taxon>
        <taxon>Glomeromycetes</taxon>
        <taxon>Diversisporales</taxon>
        <taxon>Gigasporaceae</taxon>
        <taxon>Dentiscutata</taxon>
    </lineage>
</organism>
<feature type="signal peptide" evidence="1">
    <location>
        <begin position="1"/>
        <end position="21"/>
    </location>
</feature>
<evidence type="ECO:0000256" key="1">
    <source>
        <dbReference type="SAM" id="SignalP"/>
    </source>
</evidence>
<comment type="caution">
    <text evidence="2">The sequence shown here is derived from an EMBL/GenBank/DDBJ whole genome shotgun (WGS) entry which is preliminary data.</text>
</comment>
<protein>
    <submittedName>
        <fullName evidence="2">18737_t:CDS:1</fullName>
    </submittedName>
</protein>
<name>A0A9N9JK96_9GLOM</name>
<dbReference type="EMBL" id="CAJVPY010021710">
    <property type="protein sequence ID" value="CAG8780532.1"/>
    <property type="molecule type" value="Genomic_DNA"/>
</dbReference>
<dbReference type="AlphaFoldDB" id="A0A9N9JK96"/>
<dbReference type="OrthoDB" id="2422602at2759"/>
<keyword evidence="1" id="KW-0732">Signal</keyword>
<keyword evidence="3" id="KW-1185">Reference proteome</keyword>
<sequence length="145" mass="16835">MFIRKLCVLLVLSAIIKISTSYHKYPIHTVNYHVRGYYEDMIDLCIRFLNYNQTIINTICHTRKPQKTNGDEPSTDLSAGYKLCSKQDAFPHQHVLCSDKVFWWDGWTGQKFCNDMHLHISGIGLDVKLSWSYTIVNGDQICTYP</sequence>
<reference evidence="2" key="1">
    <citation type="submission" date="2021-06" db="EMBL/GenBank/DDBJ databases">
        <authorList>
            <person name="Kallberg Y."/>
            <person name="Tangrot J."/>
            <person name="Rosling A."/>
        </authorList>
    </citation>
    <scope>NUCLEOTIDE SEQUENCE</scope>
    <source>
        <strain evidence="2">MA453B</strain>
    </source>
</reference>
<gene>
    <name evidence="2" type="ORF">DERYTH_LOCUS19591</name>
</gene>
<dbReference type="Proteomes" id="UP000789405">
    <property type="component" value="Unassembled WGS sequence"/>
</dbReference>
<proteinExistence type="predicted"/>
<accession>A0A9N9JK96</accession>
<evidence type="ECO:0000313" key="2">
    <source>
        <dbReference type="EMBL" id="CAG8780532.1"/>
    </source>
</evidence>